<dbReference type="Proteomes" id="UP000291832">
    <property type="component" value="Unassembled WGS sequence"/>
</dbReference>
<comment type="caution">
    <text evidence="2">The sequence shown here is derived from an EMBL/GenBank/DDBJ whole genome shotgun (WGS) entry which is preliminary data.</text>
</comment>
<dbReference type="InterPro" id="IPR057687">
    <property type="entry name" value="DUF7927"/>
</dbReference>
<sequence length="669" mass="68690">MSLSTPRGSMSPQKRGSRKLRRALLGGTALAGAALLAATASPLVGQSSAGYSDSVYTLAEGVSVPPTNALAAVVPSVALDTMQVLDAAGNLWIWGYYGNTGPGTSSAGQGGGREGIDYSTGVAFNEHKPNQFKAMSGITAMASSAYANYAVDENGNLFGWGQNNGSLYMFGNNFNGTGRVVPAGTTPENVTTNWAEAIIDTDVVSVASVEYGAAYTKKDGTIWTVGDNNLAQRGQGSSGGNGAAALRVATQVKTWPGGVQPHISVVYSGYEGYYAVDDDNQVFFWGRSYRDGAGSSSANLTAAGCRTIGAPTRDMRCETPVLLKEVTALAQAEGGVKSLGGGYSHGHLLTTEGNLYSWGSEENNYSGNDAVSDTSLNGTLPTLKATGVTSASARFGSTQYITEDGTAWAYGNRLWGGVFSLNYGQRTPTNNAHATGKVWDPAQESSGLKALFIGGNKDSASLVLEDGTILSWGENGGGAACGGYTYAQCKDKSGNTASVTATGTTNGLYVWQPAVIAGIQNVGQYQTVSLNSNPFTGSAVMSGQTISYSAIARNPFSDPADYTLEADLSAAIGDVDIVADSVWVTVGDADPVRGTFTNGKLGWSGTVPARSQVTVAFDVVVKSGTPGGAKLNAKVTLGVGGGTGDSDAVTHITTTNPDDLVNCDSCSAP</sequence>
<dbReference type="OrthoDB" id="904022at2"/>
<reference evidence="2 3" key="1">
    <citation type="journal article" date="2015" name="Stand. Genomic Sci.">
        <title>Genomic Encyclopedia of Bacterial and Archaeal Type Strains, Phase III: the genomes of soil and plant-associated and newly described type strains.</title>
        <authorList>
            <person name="Whitman W.B."/>
            <person name="Woyke T."/>
            <person name="Klenk H.P."/>
            <person name="Zhou Y."/>
            <person name="Lilburn T.G."/>
            <person name="Beck B.J."/>
            <person name="De Vos P."/>
            <person name="Vandamme P."/>
            <person name="Eisen J.A."/>
            <person name="Garrity G."/>
            <person name="Hugenholtz P."/>
            <person name="Kyrpides N.C."/>
        </authorList>
    </citation>
    <scope>NUCLEOTIDE SEQUENCE [LARGE SCALE GENOMIC DNA]</scope>
    <source>
        <strain evidence="2 3">RF6</strain>
    </source>
</reference>
<dbReference type="AlphaFoldDB" id="A0A4Q7TQ62"/>
<dbReference type="PANTHER" id="PTHR45982">
    <property type="entry name" value="REGULATOR OF CHROMOSOME CONDENSATION"/>
    <property type="match status" value="1"/>
</dbReference>
<dbReference type="InterPro" id="IPR009091">
    <property type="entry name" value="RCC1/BLIP-II"/>
</dbReference>
<proteinExistence type="predicted"/>
<dbReference type="InterPro" id="IPR051553">
    <property type="entry name" value="Ran_GTPase-activating"/>
</dbReference>
<keyword evidence="3" id="KW-1185">Reference proteome</keyword>
<dbReference type="InterPro" id="IPR006311">
    <property type="entry name" value="TAT_signal"/>
</dbReference>
<dbReference type="PANTHER" id="PTHR45982:SF1">
    <property type="entry name" value="REGULATOR OF CHROMOSOME CONDENSATION"/>
    <property type="match status" value="1"/>
</dbReference>
<dbReference type="EMBL" id="SHKI01000006">
    <property type="protein sequence ID" value="RZT62896.1"/>
    <property type="molecule type" value="Genomic_DNA"/>
</dbReference>
<organism evidence="2 3">
    <name type="scientific">Leucobacter luti</name>
    <dbReference type="NCBI Taxonomy" id="340320"/>
    <lineage>
        <taxon>Bacteria</taxon>
        <taxon>Bacillati</taxon>
        <taxon>Actinomycetota</taxon>
        <taxon>Actinomycetes</taxon>
        <taxon>Micrococcales</taxon>
        <taxon>Microbacteriaceae</taxon>
        <taxon>Leucobacter</taxon>
    </lineage>
</organism>
<gene>
    <name evidence="2" type="ORF">EV139_2605</name>
</gene>
<evidence type="ECO:0000313" key="3">
    <source>
        <dbReference type="Proteomes" id="UP000291832"/>
    </source>
</evidence>
<accession>A0A4Q7TQ62</accession>
<name>A0A4Q7TQ62_9MICO</name>
<dbReference type="Pfam" id="PF25549">
    <property type="entry name" value="DUF7927"/>
    <property type="match status" value="1"/>
</dbReference>
<dbReference type="SUPFAM" id="SSF50985">
    <property type="entry name" value="RCC1/BLIP-II"/>
    <property type="match status" value="1"/>
</dbReference>
<dbReference type="RefSeq" id="WP_130454759.1">
    <property type="nucleotide sequence ID" value="NZ_QYAG01000002.1"/>
</dbReference>
<protein>
    <recommendedName>
        <fullName evidence="1">DUF7927 domain-containing protein</fullName>
    </recommendedName>
</protein>
<evidence type="ECO:0000259" key="1">
    <source>
        <dbReference type="Pfam" id="PF25549"/>
    </source>
</evidence>
<feature type="domain" description="DUF7927" evidence="1">
    <location>
        <begin position="529"/>
        <end position="640"/>
    </location>
</feature>
<dbReference type="Gene3D" id="2.130.10.30">
    <property type="entry name" value="Regulator of chromosome condensation 1/beta-lactamase-inhibitor protein II"/>
    <property type="match status" value="2"/>
</dbReference>
<evidence type="ECO:0000313" key="2">
    <source>
        <dbReference type="EMBL" id="RZT62896.1"/>
    </source>
</evidence>
<dbReference type="PROSITE" id="PS51318">
    <property type="entry name" value="TAT"/>
    <property type="match status" value="1"/>
</dbReference>